<feature type="transmembrane region" description="Helical" evidence="6">
    <location>
        <begin position="173"/>
        <end position="199"/>
    </location>
</feature>
<proteinExistence type="inferred from homology"/>
<feature type="transmembrane region" description="Helical" evidence="6">
    <location>
        <begin position="288"/>
        <end position="309"/>
    </location>
</feature>
<keyword evidence="5 6" id="KW-0472">Membrane</keyword>
<reference evidence="8 9" key="1">
    <citation type="journal article" date="2018" name="Plant J.">
        <title>Genome sequences of Chlorella sorokiniana UTEX 1602 and Micractinium conductrix SAG 241.80: implications to maltose excretion by a green alga.</title>
        <authorList>
            <person name="Arriola M.B."/>
            <person name="Velmurugan N."/>
            <person name="Zhang Y."/>
            <person name="Plunkett M.H."/>
            <person name="Hondzo H."/>
            <person name="Barney B.M."/>
        </authorList>
    </citation>
    <scope>NUCLEOTIDE SEQUENCE [LARGE SCALE GENOMIC DNA]</scope>
    <source>
        <strain evidence="9">UTEX 1602</strain>
    </source>
</reference>
<feature type="compositionally biased region" description="Low complexity" evidence="7">
    <location>
        <begin position="597"/>
        <end position="615"/>
    </location>
</feature>
<feature type="transmembrane region" description="Helical" evidence="6">
    <location>
        <begin position="511"/>
        <end position="529"/>
    </location>
</feature>
<dbReference type="InterPro" id="IPR044644">
    <property type="entry name" value="DinF-like"/>
</dbReference>
<evidence type="ECO:0000313" key="8">
    <source>
        <dbReference type="EMBL" id="PRW33758.1"/>
    </source>
</evidence>
<feature type="compositionally biased region" description="Low complexity" evidence="7">
    <location>
        <begin position="623"/>
        <end position="640"/>
    </location>
</feature>
<feature type="transmembrane region" description="Helical" evidence="6">
    <location>
        <begin position="132"/>
        <end position="153"/>
    </location>
</feature>
<dbReference type="STRING" id="3076.A0A2P6THJ2"/>
<keyword evidence="4 6" id="KW-1133">Transmembrane helix</keyword>
<comment type="caution">
    <text evidence="8">The sequence shown here is derived from an EMBL/GenBank/DDBJ whole genome shotgun (WGS) entry which is preliminary data.</text>
</comment>
<sequence length="673" mass="67680">MASRLAPAPAPGTCSSRNHGGARGARPRGLPAGRRRLSPPLAPSVARAAHPHRGSQDDAWLPSELSGQCQCYDSPTCSVDIVSGISPSRPGCQHDANTRCSLCDLSVKAPVRDADWTAMIGALFRSSPHDSAIFALALPAVLALAADPLLSMVDTIFVGQAGTDALAALGVNSALFTLAFVVFNFLATATTPMVAASLATGDKERAGKVTLQALGLATVLGGVLAVVLVTCSDGALALMGAGPETGNVHELATEFLTIRALAAPAALLMTVGQGAFRGLQDMRTPLAITLAANGINLALDTLLIVVLGWGVKGAATATTTAEWVAALAYLGVLYGRRDALGGLSPRLVLGTSMQAAVAEMTPFLKAGGAMLMRTGLLLGTKTLASATAARLGVVPVAAHQVVTQLWLLSSLVVDSVAIAGQSLVAVQLGRGDVAEARAVSNRLLGIGLGAGAALAAAFWLAEPIIPGIFSSDAEVGAAVRAVLPIAVAMLPINAAVYVFDGIITGAADFKFMAGAMVVAAGTAVALLLGVEPLGLGLPGVWYAMGLLMLSRLATMMWRYQSEDGPLPPSAELAAQQQQLMAAASAAVLERSSGMASSSSSLGSLDGSSSSSIDGSDGPGTAGGFAASTASSSLDGGSSSGVALNNAVAVDGPLLEPQQGSAAWRDGGRATRSR</sequence>
<feature type="transmembrane region" description="Helical" evidence="6">
    <location>
        <begin position="481"/>
        <end position="499"/>
    </location>
</feature>
<organism evidence="8 9">
    <name type="scientific">Chlorella sorokiniana</name>
    <name type="common">Freshwater green alga</name>
    <dbReference type="NCBI Taxonomy" id="3076"/>
    <lineage>
        <taxon>Eukaryota</taxon>
        <taxon>Viridiplantae</taxon>
        <taxon>Chlorophyta</taxon>
        <taxon>core chlorophytes</taxon>
        <taxon>Trebouxiophyceae</taxon>
        <taxon>Chlorellales</taxon>
        <taxon>Chlorellaceae</taxon>
        <taxon>Chlorella clade</taxon>
        <taxon>Chlorella</taxon>
    </lineage>
</organism>
<dbReference type="GO" id="GO:0042910">
    <property type="term" value="F:xenobiotic transmembrane transporter activity"/>
    <property type="evidence" value="ECO:0007669"/>
    <property type="project" value="InterPro"/>
</dbReference>
<evidence type="ECO:0000256" key="1">
    <source>
        <dbReference type="ARBA" id="ARBA00004141"/>
    </source>
</evidence>
<dbReference type="InterPro" id="IPR002528">
    <property type="entry name" value="MATE_fam"/>
</dbReference>
<dbReference type="CDD" id="cd13136">
    <property type="entry name" value="MATE_DinF_like"/>
    <property type="match status" value="1"/>
</dbReference>
<feature type="transmembrane region" description="Helical" evidence="6">
    <location>
        <begin position="443"/>
        <end position="461"/>
    </location>
</feature>
<evidence type="ECO:0000256" key="2">
    <source>
        <dbReference type="ARBA" id="ARBA00010199"/>
    </source>
</evidence>
<gene>
    <name evidence="8" type="ORF">C2E21_7264</name>
</gene>
<dbReference type="PANTHER" id="PTHR42893">
    <property type="entry name" value="PROTEIN DETOXIFICATION 44, CHLOROPLASTIC-RELATED"/>
    <property type="match status" value="1"/>
</dbReference>
<evidence type="ECO:0000256" key="7">
    <source>
        <dbReference type="SAM" id="MobiDB-lite"/>
    </source>
</evidence>
<accession>A0A2P6THJ2</accession>
<dbReference type="PANTHER" id="PTHR42893:SF46">
    <property type="entry name" value="PROTEIN DETOXIFICATION 44, CHLOROPLASTIC"/>
    <property type="match status" value="1"/>
</dbReference>
<feature type="transmembrane region" description="Helical" evidence="6">
    <location>
        <begin position="211"/>
        <end position="236"/>
    </location>
</feature>
<feature type="region of interest" description="Disordered" evidence="7">
    <location>
        <begin position="597"/>
        <end position="673"/>
    </location>
</feature>
<evidence type="ECO:0000313" key="9">
    <source>
        <dbReference type="Proteomes" id="UP000239899"/>
    </source>
</evidence>
<name>A0A2P6THJ2_CHLSO</name>
<keyword evidence="9" id="KW-1185">Reference proteome</keyword>
<comment type="subcellular location">
    <subcellularLocation>
        <location evidence="1">Membrane</location>
        <topology evidence="1">Multi-pass membrane protein</topology>
    </subcellularLocation>
</comment>
<protein>
    <recommendedName>
        <fullName evidence="6">Protein DETOXIFICATION</fullName>
    </recommendedName>
    <alternativeName>
        <fullName evidence="6">Multidrug and toxic compound extrusion protein</fullName>
    </alternativeName>
</protein>
<feature type="region of interest" description="Disordered" evidence="7">
    <location>
        <begin position="1"/>
        <end position="59"/>
    </location>
</feature>
<evidence type="ECO:0000256" key="4">
    <source>
        <dbReference type="ARBA" id="ARBA00022989"/>
    </source>
</evidence>
<keyword evidence="3 6" id="KW-0812">Transmembrane</keyword>
<dbReference type="GO" id="GO:0016020">
    <property type="term" value="C:membrane"/>
    <property type="evidence" value="ECO:0007669"/>
    <property type="project" value="UniProtKB-SubCell"/>
</dbReference>
<dbReference type="OrthoDB" id="2126698at2759"/>
<dbReference type="Pfam" id="PF01554">
    <property type="entry name" value="MatE"/>
    <property type="match status" value="2"/>
</dbReference>
<feature type="transmembrane region" description="Helical" evidence="6">
    <location>
        <begin position="315"/>
        <end position="334"/>
    </location>
</feature>
<feature type="transmembrane region" description="Helical" evidence="6">
    <location>
        <begin position="256"/>
        <end position="276"/>
    </location>
</feature>
<dbReference type="GO" id="GO:0015297">
    <property type="term" value="F:antiporter activity"/>
    <property type="evidence" value="ECO:0007669"/>
    <property type="project" value="InterPro"/>
</dbReference>
<dbReference type="Proteomes" id="UP000239899">
    <property type="component" value="Unassembled WGS sequence"/>
</dbReference>
<evidence type="ECO:0000256" key="5">
    <source>
        <dbReference type="ARBA" id="ARBA00023136"/>
    </source>
</evidence>
<dbReference type="AlphaFoldDB" id="A0A2P6THJ2"/>
<dbReference type="EMBL" id="LHPG02000015">
    <property type="protein sequence ID" value="PRW33758.1"/>
    <property type="molecule type" value="Genomic_DNA"/>
</dbReference>
<evidence type="ECO:0000256" key="6">
    <source>
        <dbReference type="RuleBase" id="RU004914"/>
    </source>
</evidence>
<dbReference type="NCBIfam" id="TIGR00797">
    <property type="entry name" value="matE"/>
    <property type="match status" value="1"/>
</dbReference>
<comment type="similarity">
    <text evidence="2 6">Belongs to the multi antimicrobial extrusion (MATE) (TC 2.A.66.1) family.</text>
</comment>
<evidence type="ECO:0000256" key="3">
    <source>
        <dbReference type="ARBA" id="ARBA00022692"/>
    </source>
</evidence>
<feature type="transmembrane region" description="Helical" evidence="6">
    <location>
        <begin position="535"/>
        <end position="553"/>
    </location>
</feature>